<dbReference type="InterPro" id="IPR051334">
    <property type="entry name" value="SRPK"/>
</dbReference>
<keyword evidence="3" id="KW-0808">Transferase</keyword>
<evidence type="ECO:0000256" key="6">
    <source>
        <dbReference type="ARBA" id="ARBA00022840"/>
    </source>
</evidence>
<protein>
    <recommendedName>
        <fullName evidence="1">non-specific serine/threonine protein kinase</fullName>
        <ecNumber evidence="1">2.7.11.1</ecNumber>
    </recommendedName>
</protein>
<dbReference type="STRING" id="747525.W4KGM8"/>
<dbReference type="FunCoup" id="W4KGM8">
    <property type="interactions" value="302"/>
</dbReference>
<feature type="compositionally biased region" description="Basic and acidic residues" evidence="10">
    <location>
        <begin position="315"/>
        <end position="328"/>
    </location>
</feature>
<keyword evidence="6 9" id="KW-0067">ATP-binding</keyword>
<dbReference type="Pfam" id="PF00069">
    <property type="entry name" value="Pkinase"/>
    <property type="match status" value="2"/>
</dbReference>
<dbReference type="InterPro" id="IPR017441">
    <property type="entry name" value="Protein_kinase_ATP_BS"/>
</dbReference>
<reference evidence="12 13" key="1">
    <citation type="journal article" date="2012" name="New Phytol.">
        <title>Insight into trade-off between wood decay and parasitism from the genome of a fungal forest pathogen.</title>
        <authorList>
            <person name="Olson A."/>
            <person name="Aerts A."/>
            <person name="Asiegbu F."/>
            <person name="Belbahri L."/>
            <person name="Bouzid O."/>
            <person name="Broberg A."/>
            <person name="Canback B."/>
            <person name="Coutinho P.M."/>
            <person name="Cullen D."/>
            <person name="Dalman K."/>
            <person name="Deflorio G."/>
            <person name="van Diepen L.T."/>
            <person name="Dunand C."/>
            <person name="Duplessis S."/>
            <person name="Durling M."/>
            <person name="Gonthier P."/>
            <person name="Grimwood J."/>
            <person name="Fossdal C.G."/>
            <person name="Hansson D."/>
            <person name="Henrissat B."/>
            <person name="Hietala A."/>
            <person name="Himmelstrand K."/>
            <person name="Hoffmeister D."/>
            <person name="Hogberg N."/>
            <person name="James T.Y."/>
            <person name="Karlsson M."/>
            <person name="Kohler A."/>
            <person name="Kues U."/>
            <person name="Lee Y.H."/>
            <person name="Lin Y.C."/>
            <person name="Lind M."/>
            <person name="Lindquist E."/>
            <person name="Lombard V."/>
            <person name="Lucas S."/>
            <person name="Lunden K."/>
            <person name="Morin E."/>
            <person name="Murat C."/>
            <person name="Park J."/>
            <person name="Raffaello T."/>
            <person name="Rouze P."/>
            <person name="Salamov A."/>
            <person name="Schmutz J."/>
            <person name="Solheim H."/>
            <person name="Stahlberg J."/>
            <person name="Velez H."/>
            <person name="de Vries R.P."/>
            <person name="Wiebenga A."/>
            <person name="Woodward S."/>
            <person name="Yakovlev I."/>
            <person name="Garbelotto M."/>
            <person name="Martin F."/>
            <person name="Grigoriev I.V."/>
            <person name="Stenlid J."/>
        </authorList>
    </citation>
    <scope>NUCLEOTIDE SEQUENCE [LARGE SCALE GENOMIC DNA]</scope>
    <source>
        <strain evidence="12 13">TC 32-1</strain>
    </source>
</reference>
<keyword evidence="2" id="KW-0723">Serine/threonine-protein kinase</keyword>
<sequence length="581" mass="64047">MTEDEEDWEDYCKGGYHPVHIGDAFSDARYIVVRKLGWGHFSTVWLAKDTRLNRHVALKIVKSAPRYTETALDEIKLLQRLITSSTPPTHPGRSHVISFLDHFRHKGPNGTHVCMVFEVLGENLLGLIKRHQRKGVPQHLVKQIAKQILLGLDYMHRCCGVIHTDLKPENVLICIDDVESIIQAELAASTANATPPPTKLVGVPPSRGRGGNQTPRSESVFITGSQPLPSPSSSHGASPMLDKWAFGMSKIDNSKPSSLTADEPEKRPRGLSAEMDSASERISQLLRDPGFGEKSSSANSKPSGPSLLSQQAPRHPQDHPPISEKGKAAESPPAEAPSLSTSAMSLEAGTSVSPGTLEGVERITVKIADLGNATWVEHHFTDDIQTRQYRCPEVLLGARWGPSADIWSVACVLFELLAGGDYLFDPQAGSRYSKDEDHIAQIIELMGEFPPSLAFSGKYSSRFFNRKGELRHINKLRFWPLQDVFRDKYEFSIETADTIGSFLNPMLRLNPEKRAGAGELIHHRWLDAVVVQGEVDVIRRAEEEEARRRALTAPSAVNGAAPPNLIEHDSDADALKPVDDE</sequence>
<feature type="non-terminal residue" evidence="12">
    <location>
        <position position="581"/>
    </location>
</feature>
<dbReference type="GO" id="GO:0005634">
    <property type="term" value="C:nucleus"/>
    <property type="evidence" value="ECO:0007669"/>
    <property type="project" value="TreeGrafter"/>
</dbReference>
<evidence type="ECO:0000256" key="10">
    <source>
        <dbReference type="SAM" id="MobiDB-lite"/>
    </source>
</evidence>
<evidence type="ECO:0000256" key="7">
    <source>
        <dbReference type="ARBA" id="ARBA00047899"/>
    </source>
</evidence>
<evidence type="ECO:0000256" key="2">
    <source>
        <dbReference type="ARBA" id="ARBA00022527"/>
    </source>
</evidence>
<comment type="catalytic activity">
    <reaction evidence="8">
        <text>L-seryl-[protein] + ATP = O-phospho-L-seryl-[protein] + ADP + H(+)</text>
        <dbReference type="Rhea" id="RHEA:17989"/>
        <dbReference type="Rhea" id="RHEA-COMP:9863"/>
        <dbReference type="Rhea" id="RHEA-COMP:11604"/>
        <dbReference type="ChEBI" id="CHEBI:15378"/>
        <dbReference type="ChEBI" id="CHEBI:29999"/>
        <dbReference type="ChEBI" id="CHEBI:30616"/>
        <dbReference type="ChEBI" id="CHEBI:83421"/>
        <dbReference type="ChEBI" id="CHEBI:456216"/>
        <dbReference type="EC" id="2.7.11.1"/>
    </reaction>
</comment>
<feature type="compositionally biased region" description="Basic and acidic residues" evidence="10">
    <location>
        <begin position="566"/>
        <end position="581"/>
    </location>
</feature>
<dbReference type="GO" id="GO:0005737">
    <property type="term" value="C:cytoplasm"/>
    <property type="evidence" value="ECO:0007669"/>
    <property type="project" value="TreeGrafter"/>
</dbReference>
<dbReference type="GO" id="GO:0005524">
    <property type="term" value="F:ATP binding"/>
    <property type="evidence" value="ECO:0007669"/>
    <property type="project" value="UniProtKB-UniRule"/>
</dbReference>
<dbReference type="FunFam" id="1.10.510.10:FF:000409">
    <property type="entry name" value="CMGC/SRPK protein kinase"/>
    <property type="match status" value="1"/>
</dbReference>
<dbReference type="PROSITE" id="PS00108">
    <property type="entry name" value="PROTEIN_KINASE_ST"/>
    <property type="match status" value="1"/>
</dbReference>
<dbReference type="PROSITE" id="PS50011">
    <property type="entry name" value="PROTEIN_KINASE_DOM"/>
    <property type="match status" value="1"/>
</dbReference>
<dbReference type="eggNOG" id="KOG1290">
    <property type="taxonomic scope" value="Eukaryota"/>
</dbReference>
<keyword evidence="4 9" id="KW-0547">Nucleotide-binding</keyword>
<evidence type="ECO:0000256" key="1">
    <source>
        <dbReference type="ARBA" id="ARBA00012513"/>
    </source>
</evidence>
<dbReference type="Gene3D" id="1.10.510.10">
    <property type="entry name" value="Transferase(Phosphotransferase) domain 1"/>
    <property type="match status" value="1"/>
</dbReference>
<dbReference type="GeneID" id="20671949"/>
<name>W4KGM8_HETIT</name>
<comment type="catalytic activity">
    <reaction evidence="7">
        <text>L-threonyl-[protein] + ATP = O-phospho-L-threonyl-[protein] + ADP + H(+)</text>
        <dbReference type="Rhea" id="RHEA:46608"/>
        <dbReference type="Rhea" id="RHEA-COMP:11060"/>
        <dbReference type="Rhea" id="RHEA-COMP:11605"/>
        <dbReference type="ChEBI" id="CHEBI:15378"/>
        <dbReference type="ChEBI" id="CHEBI:30013"/>
        <dbReference type="ChEBI" id="CHEBI:30616"/>
        <dbReference type="ChEBI" id="CHEBI:61977"/>
        <dbReference type="ChEBI" id="CHEBI:456216"/>
        <dbReference type="EC" id="2.7.11.1"/>
    </reaction>
</comment>
<evidence type="ECO:0000256" key="3">
    <source>
        <dbReference type="ARBA" id="ARBA00022679"/>
    </source>
</evidence>
<dbReference type="PANTHER" id="PTHR47634">
    <property type="entry name" value="PROTEIN KINASE DOMAIN-CONTAINING PROTEIN-RELATED"/>
    <property type="match status" value="1"/>
</dbReference>
<dbReference type="InParanoid" id="W4KGM8"/>
<keyword evidence="5" id="KW-0418">Kinase</keyword>
<dbReference type="RefSeq" id="XP_009541899.1">
    <property type="nucleotide sequence ID" value="XM_009543604.1"/>
</dbReference>
<accession>W4KGM8</accession>
<feature type="compositionally biased region" description="Polar residues" evidence="10">
    <location>
        <begin position="212"/>
        <end position="236"/>
    </location>
</feature>
<evidence type="ECO:0000313" key="12">
    <source>
        <dbReference type="EMBL" id="ETW85002.1"/>
    </source>
</evidence>
<proteinExistence type="predicted"/>
<dbReference type="FunFam" id="3.30.200.20:FF:000076">
    <property type="entry name" value="CMGC/SRPK protein kinase"/>
    <property type="match status" value="1"/>
</dbReference>
<feature type="region of interest" description="Disordered" evidence="10">
    <location>
        <begin position="548"/>
        <end position="581"/>
    </location>
</feature>
<dbReference type="GO" id="GO:0050684">
    <property type="term" value="P:regulation of mRNA processing"/>
    <property type="evidence" value="ECO:0007669"/>
    <property type="project" value="TreeGrafter"/>
</dbReference>
<dbReference type="InterPro" id="IPR000719">
    <property type="entry name" value="Prot_kinase_dom"/>
</dbReference>
<evidence type="ECO:0000256" key="9">
    <source>
        <dbReference type="PROSITE-ProRule" id="PRU10141"/>
    </source>
</evidence>
<dbReference type="InterPro" id="IPR011009">
    <property type="entry name" value="Kinase-like_dom_sf"/>
</dbReference>
<dbReference type="InterPro" id="IPR008271">
    <property type="entry name" value="Ser/Thr_kinase_AS"/>
</dbReference>
<evidence type="ECO:0000313" key="13">
    <source>
        <dbReference type="Proteomes" id="UP000030671"/>
    </source>
</evidence>
<feature type="region of interest" description="Disordered" evidence="10">
    <location>
        <begin position="252"/>
        <end position="343"/>
    </location>
</feature>
<dbReference type="EC" id="2.7.11.1" evidence="1"/>
<dbReference type="Proteomes" id="UP000030671">
    <property type="component" value="Unassembled WGS sequence"/>
</dbReference>
<feature type="domain" description="Protein kinase" evidence="11">
    <location>
        <begin position="30"/>
        <end position="526"/>
    </location>
</feature>
<feature type="region of interest" description="Disordered" evidence="10">
    <location>
        <begin position="192"/>
        <end position="240"/>
    </location>
</feature>
<evidence type="ECO:0000256" key="8">
    <source>
        <dbReference type="ARBA" id="ARBA00048679"/>
    </source>
</evidence>
<dbReference type="CDD" id="cd14136">
    <property type="entry name" value="STKc_SRPK"/>
    <property type="match status" value="1"/>
</dbReference>
<dbReference type="AlphaFoldDB" id="W4KGM8"/>
<dbReference type="GO" id="GO:0000245">
    <property type="term" value="P:spliceosomal complex assembly"/>
    <property type="evidence" value="ECO:0007669"/>
    <property type="project" value="TreeGrafter"/>
</dbReference>
<keyword evidence="13" id="KW-1185">Reference proteome</keyword>
<dbReference type="GO" id="GO:0004674">
    <property type="term" value="F:protein serine/threonine kinase activity"/>
    <property type="evidence" value="ECO:0007669"/>
    <property type="project" value="UniProtKB-KW"/>
</dbReference>
<dbReference type="SMART" id="SM00220">
    <property type="entry name" value="S_TKc"/>
    <property type="match status" value="1"/>
</dbReference>
<dbReference type="Gene3D" id="3.30.200.20">
    <property type="entry name" value="Phosphorylase Kinase, domain 1"/>
    <property type="match status" value="1"/>
</dbReference>
<dbReference type="OrthoDB" id="2649at2759"/>
<evidence type="ECO:0000256" key="5">
    <source>
        <dbReference type="ARBA" id="ARBA00022777"/>
    </source>
</evidence>
<feature type="binding site" evidence="9">
    <location>
        <position position="59"/>
    </location>
    <ligand>
        <name>ATP</name>
        <dbReference type="ChEBI" id="CHEBI:30616"/>
    </ligand>
</feature>
<dbReference type="EMBL" id="KI925455">
    <property type="protein sequence ID" value="ETW85002.1"/>
    <property type="molecule type" value="Genomic_DNA"/>
</dbReference>
<feature type="compositionally biased region" description="Low complexity" evidence="10">
    <location>
        <begin position="294"/>
        <end position="306"/>
    </location>
</feature>
<dbReference type="HOGENOM" id="CLU_000288_81_8_1"/>
<evidence type="ECO:0000259" key="11">
    <source>
        <dbReference type="PROSITE" id="PS50011"/>
    </source>
</evidence>
<evidence type="ECO:0000256" key="4">
    <source>
        <dbReference type="ARBA" id="ARBA00022741"/>
    </source>
</evidence>
<dbReference type="PANTHER" id="PTHR47634:SF9">
    <property type="entry name" value="PROTEIN KINASE DOMAIN-CONTAINING PROTEIN-RELATED"/>
    <property type="match status" value="1"/>
</dbReference>
<dbReference type="SUPFAM" id="SSF56112">
    <property type="entry name" value="Protein kinase-like (PK-like)"/>
    <property type="match status" value="1"/>
</dbReference>
<dbReference type="PROSITE" id="PS00107">
    <property type="entry name" value="PROTEIN_KINASE_ATP"/>
    <property type="match status" value="1"/>
</dbReference>
<feature type="compositionally biased region" description="Low complexity" evidence="10">
    <location>
        <begin position="329"/>
        <end position="343"/>
    </location>
</feature>
<organism evidence="12 13">
    <name type="scientific">Heterobasidion irregulare (strain TC 32-1)</name>
    <dbReference type="NCBI Taxonomy" id="747525"/>
    <lineage>
        <taxon>Eukaryota</taxon>
        <taxon>Fungi</taxon>
        <taxon>Dikarya</taxon>
        <taxon>Basidiomycota</taxon>
        <taxon>Agaricomycotina</taxon>
        <taxon>Agaricomycetes</taxon>
        <taxon>Russulales</taxon>
        <taxon>Bondarzewiaceae</taxon>
        <taxon>Heterobasidion</taxon>
        <taxon>Heterobasidion annosum species complex</taxon>
    </lineage>
</organism>
<gene>
    <name evidence="12" type="ORF">HETIRDRAFT_379012</name>
</gene>
<dbReference type="KEGG" id="hir:HETIRDRAFT_379012"/>